<dbReference type="GO" id="GO:0003700">
    <property type="term" value="F:DNA-binding transcription factor activity"/>
    <property type="evidence" value="ECO:0007669"/>
    <property type="project" value="TreeGrafter"/>
</dbReference>
<keyword evidence="3" id="KW-0804">Transcription</keyword>
<feature type="DNA-binding region" description="H-T-H motif" evidence="4">
    <location>
        <begin position="35"/>
        <end position="54"/>
    </location>
</feature>
<dbReference type="AlphaFoldDB" id="A0A1C6R8H4"/>
<feature type="domain" description="HTH tetR-type" evidence="5">
    <location>
        <begin position="12"/>
        <end position="72"/>
    </location>
</feature>
<dbReference type="Pfam" id="PF00440">
    <property type="entry name" value="TetR_N"/>
    <property type="match status" value="1"/>
</dbReference>
<dbReference type="STRING" id="47866.GA0074694_0200"/>
<dbReference type="SUPFAM" id="SSF46689">
    <property type="entry name" value="Homeodomain-like"/>
    <property type="match status" value="1"/>
</dbReference>
<keyword evidence="1" id="KW-0805">Transcription regulation</keyword>
<accession>A0A1C6R8H4</accession>
<keyword evidence="2 4" id="KW-0238">DNA-binding</keyword>
<evidence type="ECO:0000259" key="5">
    <source>
        <dbReference type="PROSITE" id="PS50977"/>
    </source>
</evidence>
<dbReference type="PANTHER" id="PTHR30055">
    <property type="entry name" value="HTH-TYPE TRANSCRIPTIONAL REGULATOR RUTR"/>
    <property type="match status" value="1"/>
</dbReference>
<protein>
    <submittedName>
        <fullName evidence="6">DNA-binding transcriptional regulator, AcrR family</fullName>
    </submittedName>
</protein>
<keyword evidence="7" id="KW-1185">Reference proteome</keyword>
<gene>
    <name evidence="6" type="ORF">GA0074694_0200</name>
</gene>
<evidence type="ECO:0000256" key="1">
    <source>
        <dbReference type="ARBA" id="ARBA00023015"/>
    </source>
</evidence>
<organism evidence="6 7">
    <name type="scientific">Micromonospora inyonensis</name>
    <dbReference type="NCBI Taxonomy" id="47866"/>
    <lineage>
        <taxon>Bacteria</taxon>
        <taxon>Bacillati</taxon>
        <taxon>Actinomycetota</taxon>
        <taxon>Actinomycetes</taxon>
        <taxon>Micromonosporales</taxon>
        <taxon>Micromonosporaceae</taxon>
        <taxon>Micromonospora</taxon>
    </lineage>
</organism>
<dbReference type="InterPro" id="IPR050109">
    <property type="entry name" value="HTH-type_TetR-like_transc_reg"/>
</dbReference>
<evidence type="ECO:0000313" key="7">
    <source>
        <dbReference type="Proteomes" id="UP000198906"/>
    </source>
</evidence>
<dbReference type="InterPro" id="IPR009057">
    <property type="entry name" value="Homeodomain-like_sf"/>
</dbReference>
<evidence type="ECO:0000256" key="4">
    <source>
        <dbReference type="PROSITE-ProRule" id="PRU00335"/>
    </source>
</evidence>
<dbReference type="PROSITE" id="PS50977">
    <property type="entry name" value="HTH_TETR_2"/>
    <property type="match status" value="1"/>
</dbReference>
<dbReference type="InterPro" id="IPR001647">
    <property type="entry name" value="HTH_TetR"/>
</dbReference>
<sequence length="187" mass="20007">MKEVARLARSAPETRDEILAAAAKRFAVIGYKGTSLQDIARDVGCSKATVLYHFVNKETILTELMAPAFSMLFALDERLLGATGQAAQRDALEGIVGLSLRFRREVALLHGEFPDLLQHPAFAHIQRCSDRIRDALAGGSTGAEARVGALIVLAGIAAACAQFPDLDDDELRAALLAVARRALGPLD</sequence>
<dbReference type="PANTHER" id="PTHR30055:SF234">
    <property type="entry name" value="HTH-TYPE TRANSCRIPTIONAL REGULATOR BETI"/>
    <property type="match status" value="1"/>
</dbReference>
<dbReference type="Gene3D" id="1.10.357.10">
    <property type="entry name" value="Tetracycline Repressor, domain 2"/>
    <property type="match status" value="1"/>
</dbReference>
<evidence type="ECO:0000256" key="3">
    <source>
        <dbReference type="ARBA" id="ARBA00023163"/>
    </source>
</evidence>
<dbReference type="PRINTS" id="PR00455">
    <property type="entry name" value="HTHTETR"/>
</dbReference>
<dbReference type="Proteomes" id="UP000198906">
    <property type="component" value="Unassembled WGS sequence"/>
</dbReference>
<dbReference type="EMBL" id="FMHU01000001">
    <property type="protein sequence ID" value="SCL13197.1"/>
    <property type="molecule type" value="Genomic_DNA"/>
</dbReference>
<reference evidence="7" key="1">
    <citation type="submission" date="2016-06" db="EMBL/GenBank/DDBJ databases">
        <authorList>
            <person name="Varghese N."/>
        </authorList>
    </citation>
    <scope>NUCLEOTIDE SEQUENCE [LARGE SCALE GENOMIC DNA]</scope>
    <source>
        <strain evidence="7">DSM 46123</strain>
    </source>
</reference>
<evidence type="ECO:0000313" key="6">
    <source>
        <dbReference type="EMBL" id="SCL13197.1"/>
    </source>
</evidence>
<dbReference type="GO" id="GO:0000976">
    <property type="term" value="F:transcription cis-regulatory region binding"/>
    <property type="evidence" value="ECO:0007669"/>
    <property type="project" value="TreeGrafter"/>
</dbReference>
<proteinExistence type="predicted"/>
<name>A0A1C6R8H4_9ACTN</name>
<evidence type="ECO:0000256" key="2">
    <source>
        <dbReference type="ARBA" id="ARBA00023125"/>
    </source>
</evidence>